<proteinExistence type="predicted"/>
<accession>A0ABR6Y4D0</accession>
<comment type="caution">
    <text evidence="1">The sequence shown here is derived from an EMBL/GenBank/DDBJ whole genome shotgun (WGS) entry which is preliminary data.</text>
</comment>
<protein>
    <submittedName>
        <fullName evidence="1">DUF2071 domain-containing protein</fullName>
    </submittedName>
</protein>
<dbReference type="RefSeq" id="WP_186846705.1">
    <property type="nucleotide sequence ID" value="NZ_JACOME010000005.1"/>
</dbReference>
<evidence type="ECO:0000313" key="1">
    <source>
        <dbReference type="EMBL" id="MBC3847588.1"/>
    </source>
</evidence>
<dbReference type="PANTHER" id="PTHR39186">
    <property type="entry name" value="DUF2071 FAMILY PROTEIN"/>
    <property type="match status" value="1"/>
</dbReference>
<dbReference type="InterPro" id="IPR018644">
    <property type="entry name" value="DUF2071"/>
</dbReference>
<gene>
    <name evidence="1" type="ORF">H6H04_14420</name>
</gene>
<dbReference type="Pfam" id="PF09844">
    <property type="entry name" value="DUF2071"/>
    <property type="match status" value="1"/>
</dbReference>
<name>A0ABR6Y4D0_9FLAO</name>
<organism evidence="1 2">
    <name type="scientific">Winogradskyella echinorum</name>
    <dbReference type="NCBI Taxonomy" id="538189"/>
    <lineage>
        <taxon>Bacteria</taxon>
        <taxon>Pseudomonadati</taxon>
        <taxon>Bacteroidota</taxon>
        <taxon>Flavobacteriia</taxon>
        <taxon>Flavobacteriales</taxon>
        <taxon>Flavobacteriaceae</taxon>
        <taxon>Winogradskyella</taxon>
    </lineage>
</organism>
<keyword evidence="2" id="KW-1185">Reference proteome</keyword>
<evidence type="ECO:0000313" key="2">
    <source>
        <dbReference type="Proteomes" id="UP000607435"/>
    </source>
</evidence>
<sequence length="248" mass="28705">MKTATNNHKSIFMTGNWEDLIISTFEVDKKILEAYLPNNTELDLYKGKALMSVVAFTFSKVKFFGFKIPFHQKFGQINFRFYAKSKINGAKGVVFIKEFAPKPIIALIANTLYNEPFFFRNVKRNKRITQSKKSIKYSYKNIDIKALTSKTTKALTKNSLNEFIVDRYIAFVKRSNTKTFQYKIYHKPWKLYKGALTEINKNIIFMLPKKFENAKYLNTCVVDGSAVSVEKGILQHKLLSTKAKHSFA</sequence>
<dbReference type="Proteomes" id="UP000607435">
    <property type="component" value="Unassembled WGS sequence"/>
</dbReference>
<reference evidence="1 2" key="1">
    <citation type="submission" date="2020-08" db="EMBL/GenBank/DDBJ databases">
        <title>Winogradskyella ouciana sp. nov., isolated from the hadal seawater of the Mariana Trench.</title>
        <authorList>
            <person name="He X."/>
        </authorList>
    </citation>
    <scope>NUCLEOTIDE SEQUENCE [LARGE SCALE GENOMIC DNA]</scope>
    <source>
        <strain evidence="1 2">KCTC 22026</strain>
    </source>
</reference>
<dbReference type="EMBL" id="JACOME010000005">
    <property type="protein sequence ID" value="MBC3847588.1"/>
    <property type="molecule type" value="Genomic_DNA"/>
</dbReference>
<dbReference type="PANTHER" id="PTHR39186:SF1">
    <property type="entry name" value="DUF2071 DOMAIN-CONTAINING PROTEIN"/>
    <property type="match status" value="1"/>
</dbReference>